<gene>
    <name evidence="15" type="ORF">GGQ97_001892</name>
</gene>
<keyword evidence="10 15" id="KW-0378">Hydrolase</keyword>
<evidence type="ECO:0000256" key="12">
    <source>
        <dbReference type="ARBA" id="ARBA00023251"/>
    </source>
</evidence>
<keyword evidence="8 13" id="KW-0732">Signal</keyword>
<evidence type="ECO:0000259" key="14">
    <source>
        <dbReference type="SMART" id="SM00849"/>
    </source>
</evidence>
<dbReference type="GO" id="GO:0008270">
    <property type="term" value="F:zinc ion binding"/>
    <property type="evidence" value="ECO:0007669"/>
    <property type="project" value="InterPro"/>
</dbReference>
<dbReference type="PANTHER" id="PTHR42951:SF4">
    <property type="entry name" value="ACYL-COENZYME A THIOESTERASE MBLAC2"/>
    <property type="match status" value="1"/>
</dbReference>
<dbReference type="Gene3D" id="3.60.15.10">
    <property type="entry name" value="Ribonuclease Z/Hydroxyacylglutathione hydrolase-like"/>
    <property type="match status" value="1"/>
</dbReference>
<dbReference type="InterPro" id="IPR001279">
    <property type="entry name" value="Metallo-B-lactamas"/>
</dbReference>
<dbReference type="Pfam" id="PF00753">
    <property type="entry name" value="Lactamase_B"/>
    <property type="match status" value="1"/>
</dbReference>
<evidence type="ECO:0000256" key="5">
    <source>
        <dbReference type="ARBA" id="ARBA00011245"/>
    </source>
</evidence>
<dbReference type="EMBL" id="JAATJC010000001">
    <property type="protein sequence ID" value="NJC06099.1"/>
    <property type="molecule type" value="Genomic_DNA"/>
</dbReference>
<dbReference type="CDD" id="cd16282">
    <property type="entry name" value="metallo-hydrolase-like_MBL-fold"/>
    <property type="match status" value="1"/>
</dbReference>
<comment type="similarity">
    <text evidence="4">Belongs to the metallo-beta-lactamase superfamily. Class-B beta-lactamase family.</text>
</comment>
<dbReference type="GO" id="GO:0042597">
    <property type="term" value="C:periplasmic space"/>
    <property type="evidence" value="ECO:0007669"/>
    <property type="project" value="UniProtKB-SubCell"/>
</dbReference>
<evidence type="ECO:0000256" key="6">
    <source>
        <dbReference type="ARBA" id="ARBA00012865"/>
    </source>
</evidence>
<feature type="signal peptide" evidence="13">
    <location>
        <begin position="1"/>
        <end position="18"/>
    </location>
</feature>
<evidence type="ECO:0000256" key="1">
    <source>
        <dbReference type="ARBA" id="ARBA00001526"/>
    </source>
</evidence>
<name>A0A7X6BG54_9SPHN</name>
<comment type="catalytic activity">
    <reaction evidence="1">
        <text>a beta-lactam + H2O = a substituted beta-amino acid</text>
        <dbReference type="Rhea" id="RHEA:20401"/>
        <dbReference type="ChEBI" id="CHEBI:15377"/>
        <dbReference type="ChEBI" id="CHEBI:35627"/>
        <dbReference type="ChEBI" id="CHEBI:140347"/>
        <dbReference type="EC" id="3.5.2.6"/>
    </reaction>
</comment>
<evidence type="ECO:0000256" key="10">
    <source>
        <dbReference type="ARBA" id="ARBA00022801"/>
    </source>
</evidence>
<dbReference type="GO" id="GO:0017001">
    <property type="term" value="P:antibiotic catabolic process"/>
    <property type="evidence" value="ECO:0007669"/>
    <property type="project" value="InterPro"/>
</dbReference>
<dbReference type="GO" id="GO:0046677">
    <property type="term" value="P:response to antibiotic"/>
    <property type="evidence" value="ECO:0007669"/>
    <property type="project" value="UniProtKB-KW"/>
</dbReference>
<comment type="subcellular location">
    <subcellularLocation>
        <location evidence="3">Periplasm</location>
    </subcellularLocation>
</comment>
<evidence type="ECO:0000256" key="9">
    <source>
        <dbReference type="ARBA" id="ARBA00022764"/>
    </source>
</evidence>
<feature type="chain" id="PRO_5031558936" description="beta-lactamase" evidence="13">
    <location>
        <begin position="19"/>
        <end position="305"/>
    </location>
</feature>
<keyword evidence="7" id="KW-0479">Metal-binding</keyword>
<organism evidence="15 16">
    <name type="scientific">Sphingomonas kaistensis</name>
    <dbReference type="NCBI Taxonomy" id="298708"/>
    <lineage>
        <taxon>Bacteria</taxon>
        <taxon>Pseudomonadati</taxon>
        <taxon>Pseudomonadota</taxon>
        <taxon>Alphaproteobacteria</taxon>
        <taxon>Sphingomonadales</taxon>
        <taxon>Sphingomonadaceae</taxon>
        <taxon>Sphingomonas</taxon>
    </lineage>
</organism>
<dbReference type="GO" id="GO:0008800">
    <property type="term" value="F:beta-lactamase activity"/>
    <property type="evidence" value="ECO:0007669"/>
    <property type="project" value="UniProtKB-EC"/>
</dbReference>
<reference evidence="15 16" key="1">
    <citation type="submission" date="2020-03" db="EMBL/GenBank/DDBJ databases">
        <title>Genomic Encyclopedia of Type Strains, Phase IV (KMG-IV): sequencing the most valuable type-strain genomes for metagenomic binning, comparative biology and taxonomic classification.</title>
        <authorList>
            <person name="Goeker M."/>
        </authorList>
    </citation>
    <scope>NUCLEOTIDE SEQUENCE [LARGE SCALE GENOMIC DNA]</scope>
    <source>
        <strain evidence="15 16">DSM 16846</strain>
    </source>
</reference>
<keyword evidence="11" id="KW-0862">Zinc</keyword>
<comment type="caution">
    <text evidence="15">The sequence shown here is derived from an EMBL/GenBank/DDBJ whole genome shotgun (WGS) entry which is preliminary data.</text>
</comment>
<proteinExistence type="inferred from homology"/>
<dbReference type="PROSITE" id="PS00743">
    <property type="entry name" value="BETA_LACTAMASE_B_1"/>
    <property type="match status" value="1"/>
</dbReference>
<evidence type="ECO:0000313" key="15">
    <source>
        <dbReference type="EMBL" id="NJC06099.1"/>
    </source>
</evidence>
<sequence length="305" mass="32760">MRRALVLLATVIATPAAAQQDMSRVEIKVERVTPGVAVLFGAGGNIGLSYGEDGNVIIDDQYAPLAPRIAAAVKAVDPDPVRFVINTHWHGDHTGGNEAFGKAGAVIVAHDNVRRRMSADVFSKQMNETIKASPKAALPVVTFSRGVNFHLNGDMLQVTHVDNAHTDGDALVYWTRANVLHMGDTFFFKATYPFIDRESGGSIDGMIAAAKTGLGIVKPGGKVIPGHGPIATREDLQAYHAMLVDVRAKVAAGIRAGRTKAQVIASRPTAPYDGKVSTTGFIKPDRFVETMYDELKPKLQPARKR</sequence>
<dbReference type="InterPro" id="IPR050855">
    <property type="entry name" value="NDM-1-like"/>
</dbReference>
<evidence type="ECO:0000256" key="3">
    <source>
        <dbReference type="ARBA" id="ARBA00004418"/>
    </source>
</evidence>
<keyword evidence="9" id="KW-0574">Periplasm</keyword>
<dbReference type="AlphaFoldDB" id="A0A7X6BG54"/>
<feature type="domain" description="Metallo-beta-lactamase" evidence="14">
    <location>
        <begin position="43"/>
        <end position="227"/>
    </location>
</feature>
<evidence type="ECO:0000256" key="11">
    <source>
        <dbReference type="ARBA" id="ARBA00022833"/>
    </source>
</evidence>
<dbReference type="InterPro" id="IPR001018">
    <property type="entry name" value="Beta-lactamase_class-B_CS"/>
</dbReference>
<evidence type="ECO:0000256" key="4">
    <source>
        <dbReference type="ARBA" id="ARBA00005250"/>
    </source>
</evidence>
<keyword evidence="16" id="KW-1185">Reference proteome</keyword>
<dbReference type="InterPro" id="IPR036866">
    <property type="entry name" value="RibonucZ/Hydroxyglut_hydro"/>
</dbReference>
<evidence type="ECO:0000313" key="16">
    <source>
        <dbReference type="Proteomes" id="UP000558192"/>
    </source>
</evidence>
<dbReference type="RefSeq" id="WP_209022829.1">
    <property type="nucleotide sequence ID" value="NZ_JAATJC010000001.1"/>
</dbReference>
<dbReference type="EC" id="3.5.2.6" evidence="6"/>
<evidence type="ECO:0000256" key="7">
    <source>
        <dbReference type="ARBA" id="ARBA00022723"/>
    </source>
</evidence>
<dbReference type="SMART" id="SM00849">
    <property type="entry name" value="Lactamase_B"/>
    <property type="match status" value="1"/>
</dbReference>
<evidence type="ECO:0000256" key="8">
    <source>
        <dbReference type="ARBA" id="ARBA00022729"/>
    </source>
</evidence>
<dbReference type="PANTHER" id="PTHR42951">
    <property type="entry name" value="METALLO-BETA-LACTAMASE DOMAIN-CONTAINING"/>
    <property type="match status" value="1"/>
</dbReference>
<comment type="cofactor">
    <cofactor evidence="2">
        <name>Zn(2+)</name>
        <dbReference type="ChEBI" id="CHEBI:29105"/>
    </cofactor>
</comment>
<evidence type="ECO:0000256" key="2">
    <source>
        <dbReference type="ARBA" id="ARBA00001947"/>
    </source>
</evidence>
<dbReference type="SUPFAM" id="SSF56281">
    <property type="entry name" value="Metallo-hydrolase/oxidoreductase"/>
    <property type="match status" value="1"/>
</dbReference>
<comment type="subunit">
    <text evidence="5">Monomer.</text>
</comment>
<protein>
    <recommendedName>
        <fullName evidence="6">beta-lactamase</fullName>
        <ecNumber evidence="6">3.5.2.6</ecNumber>
    </recommendedName>
</protein>
<dbReference type="Proteomes" id="UP000558192">
    <property type="component" value="Unassembled WGS sequence"/>
</dbReference>
<keyword evidence="12" id="KW-0046">Antibiotic resistance</keyword>
<accession>A0A7X6BG54</accession>
<evidence type="ECO:0000256" key="13">
    <source>
        <dbReference type="SAM" id="SignalP"/>
    </source>
</evidence>